<accession>A0A182NWN5</accession>
<feature type="region of interest" description="Disordered" evidence="1">
    <location>
        <begin position="45"/>
        <end position="64"/>
    </location>
</feature>
<dbReference type="VEuPathDB" id="VectorBase:ADIR014302"/>
<dbReference type="EnsemblMetazoa" id="ADIR014302-RA">
    <property type="protein sequence ID" value="ADIR014302-PA"/>
    <property type="gene ID" value="ADIR014302"/>
</dbReference>
<name>A0A182NWN5_9DIPT</name>
<evidence type="ECO:0000313" key="2">
    <source>
        <dbReference type="EnsemblMetazoa" id="ADIR014302-PA"/>
    </source>
</evidence>
<keyword evidence="3" id="KW-1185">Reference proteome</keyword>
<reference evidence="3" key="1">
    <citation type="submission" date="2013-03" db="EMBL/GenBank/DDBJ databases">
        <title>The Genome Sequence of Anopheles dirus WRAIR2.</title>
        <authorList>
            <consortium name="The Broad Institute Genomics Platform"/>
            <person name="Neafsey D.E."/>
            <person name="Walton C."/>
            <person name="Walker B."/>
            <person name="Young S.K."/>
            <person name="Zeng Q."/>
            <person name="Gargeya S."/>
            <person name="Fitzgerald M."/>
            <person name="Haas B."/>
            <person name="Abouelleil A."/>
            <person name="Allen A.W."/>
            <person name="Alvarado L."/>
            <person name="Arachchi H.M."/>
            <person name="Berlin A.M."/>
            <person name="Chapman S.B."/>
            <person name="Gainer-Dewar J."/>
            <person name="Goldberg J."/>
            <person name="Griggs A."/>
            <person name="Gujja S."/>
            <person name="Hansen M."/>
            <person name="Howarth C."/>
            <person name="Imamovic A."/>
            <person name="Ireland A."/>
            <person name="Larimer J."/>
            <person name="McCowan C."/>
            <person name="Murphy C."/>
            <person name="Pearson M."/>
            <person name="Poon T.W."/>
            <person name="Priest M."/>
            <person name="Roberts A."/>
            <person name="Saif S."/>
            <person name="Shea T."/>
            <person name="Sisk P."/>
            <person name="Sykes S."/>
            <person name="Wortman J."/>
            <person name="Nusbaum C."/>
            <person name="Birren B."/>
        </authorList>
    </citation>
    <scope>NUCLEOTIDE SEQUENCE [LARGE SCALE GENOMIC DNA]</scope>
    <source>
        <strain evidence="3">WRAIR2</strain>
    </source>
</reference>
<sequence length="64" mass="7228">KCDSVSTSVSNRAEQYSRQLSVRRIHTNTQNHSATQKLATRLAGQQFENRDNPCKQKPNVQTGI</sequence>
<reference evidence="2" key="2">
    <citation type="submission" date="2020-05" db="UniProtKB">
        <authorList>
            <consortium name="EnsemblMetazoa"/>
        </authorList>
    </citation>
    <scope>IDENTIFICATION</scope>
    <source>
        <strain evidence="2">WRAIR2</strain>
    </source>
</reference>
<dbReference type="Proteomes" id="UP000075884">
    <property type="component" value="Unassembled WGS sequence"/>
</dbReference>
<dbReference type="AlphaFoldDB" id="A0A182NWN5"/>
<organism evidence="2 3">
    <name type="scientific">Anopheles dirus</name>
    <dbReference type="NCBI Taxonomy" id="7168"/>
    <lineage>
        <taxon>Eukaryota</taxon>
        <taxon>Metazoa</taxon>
        <taxon>Ecdysozoa</taxon>
        <taxon>Arthropoda</taxon>
        <taxon>Hexapoda</taxon>
        <taxon>Insecta</taxon>
        <taxon>Pterygota</taxon>
        <taxon>Neoptera</taxon>
        <taxon>Endopterygota</taxon>
        <taxon>Diptera</taxon>
        <taxon>Nematocera</taxon>
        <taxon>Culicoidea</taxon>
        <taxon>Culicidae</taxon>
        <taxon>Anophelinae</taxon>
        <taxon>Anopheles</taxon>
    </lineage>
</organism>
<protein>
    <submittedName>
        <fullName evidence="2">Uncharacterized protein</fullName>
    </submittedName>
</protein>
<evidence type="ECO:0000313" key="3">
    <source>
        <dbReference type="Proteomes" id="UP000075884"/>
    </source>
</evidence>
<proteinExistence type="predicted"/>
<evidence type="ECO:0000256" key="1">
    <source>
        <dbReference type="SAM" id="MobiDB-lite"/>
    </source>
</evidence>